<gene>
    <name evidence="2" type="ORF">OXX778_LOCUS10063</name>
</gene>
<protein>
    <submittedName>
        <fullName evidence="2">Uncharacterized protein</fullName>
    </submittedName>
</protein>
<keyword evidence="1" id="KW-1133">Transmembrane helix</keyword>
<evidence type="ECO:0000313" key="3">
    <source>
        <dbReference type="Proteomes" id="UP000663879"/>
    </source>
</evidence>
<keyword evidence="1" id="KW-0812">Transmembrane</keyword>
<dbReference type="EMBL" id="CAJNOC010001550">
    <property type="protein sequence ID" value="CAF0873782.1"/>
    <property type="molecule type" value="Genomic_DNA"/>
</dbReference>
<organism evidence="2 3">
    <name type="scientific">Brachionus calyciflorus</name>
    <dbReference type="NCBI Taxonomy" id="104777"/>
    <lineage>
        <taxon>Eukaryota</taxon>
        <taxon>Metazoa</taxon>
        <taxon>Spiralia</taxon>
        <taxon>Gnathifera</taxon>
        <taxon>Rotifera</taxon>
        <taxon>Eurotatoria</taxon>
        <taxon>Monogononta</taxon>
        <taxon>Pseudotrocha</taxon>
        <taxon>Ploima</taxon>
        <taxon>Brachionidae</taxon>
        <taxon>Brachionus</taxon>
    </lineage>
</organism>
<dbReference type="OrthoDB" id="10581995at2759"/>
<feature type="transmembrane region" description="Helical" evidence="1">
    <location>
        <begin position="151"/>
        <end position="175"/>
    </location>
</feature>
<keyword evidence="1" id="KW-0472">Membrane</keyword>
<proteinExistence type="predicted"/>
<evidence type="ECO:0000313" key="2">
    <source>
        <dbReference type="EMBL" id="CAF0873782.1"/>
    </source>
</evidence>
<name>A0A813XQ65_9BILA</name>
<keyword evidence="3" id="KW-1185">Reference proteome</keyword>
<evidence type="ECO:0000256" key="1">
    <source>
        <dbReference type="SAM" id="Phobius"/>
    </source>
</evidence>
<dbReference type="Proteomes" id="UP000663879">
    <property type="component" value="Unassembled WGS sequence"/>
</dbReference>
<sequence length="267" mass="30121">MKNIINEKNLNEKSNYLNNQFLSSSFSHDSSLNEQDTERLKLSKASFDESEPDSRQELVFHSIASDNSYFHEIGEGAQNKRKYLSNKNSDTSNNKSDIVSNKTLKDSNYTLMKEKLTQKGYDETIRGNGSTTYNPQIGDSLSNVSDKKKKIIVRVVTVFSIVFFLICFAMIAFTLRMSEKIDAQIRKGYSGYNFNALSVSTRSINPQLISQNLIDKKVTKIIQKLKLSPNVDSIQTPSSILTSSLKLLEHIKNSSHKVASLSNDIIK</sequence>
<comment type="caution">
    <text evidence="2">The sequence shown here is derived from an EMBL/GenBank/DDBJ whole genome shotgun (WGS) entry which is preliminary data.</text>
</comment>
<accession>A0A813XQ65</accession>
<reference evidence="2" key="1">
    <citation type="submission" date="2021-02" db="EMBL/GenBank/DDBJ databases">
        <authorList>
            <person name="Nowell W R."/>
        </authorList>
    </citation>
    <scope>NUCLEOTIDE SEQUENCE</scope>
    <source>
        <strain evidence="2">Ploen Becks lab</strain>
    </source>
</reference>
<dbReference type="AlphaFoldDB" id="A0A813XQ65"/>